<evidence type="ECO:0000256" key="4">
    <source>
        <dbReference type="SAM" id="SignalP"/>
    </source>
</evidence>
<reference evidence="5 6" key="1">
    <citation type="journal article" date="2019" name="Int. J. Syst. Evol. Microbiol.">
        <title>The Global Catalogue of Microorganisms (GCM) 10K type strain sequencing project: providing services to taxonomists for standard genome sequencing and annotation.</title>
        <authorList>
            <consortium name="The Broad Institute Genomics Platform"/>
            <consortium name="The Broad Institute Genome Sequencing Center for Infectious Disease"/>
            <person name="Wu L."/>
            <person name="Ma J."/>
        </authorList>
    </citation>
    <scope>NUCLEOTIDE SEQUENCE [LARGE SCALE GENOMIC DNA]</scope>
    <source>
        <strain evidence="5 6">JCM 13004</strain>
    </source>
</reference>
<dbReference type="SUPFAM" id="SSF53850">
    <property type="entry name" value="Periplasmic binding protein-like II"/>
    <property type="match status" value="1"/>
</dbReference>
<name>A0ABN1W3N7_9ACTN</name>
<keyword evidence="3 4" id="KW-0732">Signal</keyword>
<dbReference type="InterPro" id="IPR006059">
    <property type="entry name" value="SBP"/>
</dbReference>
<organism evidence="5 6">
    <name type="scientific">Kitasatospora nipponensis</name>
    <dbReference type="NCBI Taxonomy" id="258049"/>
    <lineage>
        <taxon>Bacteria</taxon>
        <taxon>Bacillati</taxon>
        <taxon>Actinomycetota</taxon>
        <taxon>Actinomycetes</taxon>
        <taxon>Kitasatosporales</taxon>
        <taxon>Streptomycetaceae</taxon>
        <taxon>Kitasatospora</taxon>
    </lineage>
</organism>
<comment type="caution">
    <text evidence="5">The sequence shown here is derived from an EMBL/GenBank/DDBJ whole genome shotgun (WGS) entry which is preliminary data.</text>
</comment>
<dbReference type="PROSITE" id="PS51257">
    <property type="entry name" value="PROKAR_LIPOPROTEIN"/>
    <property type="match status" value="1"/>
</dbReference>
<dbReference type="RefSeq" id="WP_344440953.1">
    <property type="nucleotide sequence ID" value="NZ_BAAALF010000025.1"/>
</dbReference>
<dbReference type="PANTHER" id="PTHR30061:SF50">
    <property type="entry name" value="MALTOSE_MALTODEXTRIN-BINDING PERIPLASMIC PROTEIN"/>
    <property type="match status" value="1"/>
</dbReference>
<dbReference type="Gene3D" id="3.40.190.10">
    <property type="entry name" value="Periplasmic binding protein-like II"/>
    <property type="match status" value="2"/>
</dbReference>
<keyword evidence="6" id="KW-1185">Reference proteome</keyword>
<gene>
    <name evidence="5" type="primary">dasA</name>
    <name evidence="5" type="ORF">GCM10009665_20190</name>
</gene>
<evidence type="ECO:0000256" key="3">
    <source>
        <dbReference type="ARBA" id="ARBA00022729"/>
    </source>
</evidence>
<sequence length="428" mass="44669">MKRQLIAAVGVAAMVVGVAACGSSAKKDDTASSGSSSPSTAANYNGKTLTAWFMDGSAPQAWQDGVKADFEAKYPGAKLNIQVQKWDGIGQKITTALSEGSVDILEVGNTQTAGYAATGGLADLTAAKADLGGADWAANLNASSVLDGKQYAAPWYFANRVVIYNKGLWTKAGITATPKTLDEYYGDLDKLKAAGVPNPIYLPGQEWYTYFGLIAGSGGQLAKQSGTTWSGNLESPEAKDAFATFQKLQSYSTAPKDKDEATPQQSTLFPKGDVGSMIGLGWEAPAPKDMPADQVGFFPLPGKTADKPSGVFLGGSNLAVAQASKNQDLAKGFLKIALSDKYEGMMAAAGLVPNRTSLNSLATTDYAKAAIPASANGATTPNIPSWSNVENTPNPIKDFLAAVLQGADYDATAKKYDAEITKRLGQNQ</sequence>
<dbReference type="Proteomes" id="UP001500037">
    <property type="component" value="Unassembled WGS sequence"/>
</dbReference>
<evidence type="ECO:0000313" key="6">
    <source>
        <dbReference type="Proteomes" id="UP001500037"/>
    </source>
</evidence>
<keyword evidence="2" id="KW-0813">Transport</keyword>
<dbReference type="Pfam" id="PF01547">
    <property type="entry name" value="SBP_bac_1"/>
    <property type="match status" value="1"/>
</dbReference>
<comment type="similarity">
    <text evidence="1">Belongs to the bacterial solute-binding protein 1 family.</text>
</comment>
<feature type="signal peptide" evidence="4">
    <location>
        <begin position="1"/>
        <end position="20"/>
    </location>
</feature>
<feature type="chain" id="PRO_5046765423" evidence="4">
    <location>
        <begin position="21"/>
        <end position="428"/>
    </location>
</feature>
<evidence type="ECO:0000313" key="5">
    <source>
        <dbReference type="EMBL" id="GAA1229728.1"/>
    </source>
</evidence>
<dbReference type="PANTHER" id="PTHR30061">
    <property type="entry name" value="MALTOSE-BINDING PERIPLASMIC PROTEIN"/>
    <property type="match status" value="1"/>
</dbReference>
<proteinExistence type="inferred from homology"/>
<accession>A0ABN1W3N7</accession>
<dbReference type="EMBL" id="BAAALF010000025">
    <property type="protein sequence ID" value="GAA1229728.1"/>
    <property type="molecule type" value="Genomic_DNA"/>
</dbReference>
<evidence type="ECO:0000256" key="1">
    <source>
        <dbReference type="ARBA" id="ARBA00008520"/>
    </source>
</evidence>
<evidence type="ECO:0000256" key="2">
    <source>
        <dbReference type="ARBA" id="ARBA00022448"/>
    </source>
</evidence>
<protein>
    <submittedName>
        <fullName evidence="5">N,N'-diacetylchitobiose ABC transporter substrate-binding protein DasA</fullName>
    </submittedName>
</protein>